<reference evidence="1 2" key="1">
    <citation type="journal article" date="2018" name="Front. Plant Sci.">
        <title>Red Clover (Trifolium pratense) and Zigzag Clover (T. medium) - A Picture of Genomic Similarities and Differences.</title>
        <authorList>
            <person name="Dluhosova J."/>
            <person name="Istvanek J."/>
            <person name="Nedelnik J."/>
            <person name="Repkova J."/>
        </authorList>
    </citation>
    <scope>NUCLEOTIDE SEQUENCE [LARGE SCALE GENOMIC DNA]</scope>
    <source>
        <strain evidence="2">cv. 10/8</strain>
        <tissue evidence="1">Leaf</tissue>
    </source>
</reference>
<dbReference type="EMBL" id="LXQA010698521">
    <property type="protein sequence ID" value="MCI66609.1"/>
    <property type="molecule type" value="Genomic_DNA"/>
</dbReference>
<evidence type="ECO:0000313" key="2">
    <source>
        <dbReference type="Proteomes" id="UP000265520"/>
    </source>
</evidence>
<sequence>MIRSLMVWRTVIRLTPLPSTVLILITWTTGSPSIETPLTIHPLTPHVLNFLTLLHQHLEVSNS</sequence>
<name>A0A392TZW3_9FABA</name>
<proteinExistence type="predicted"/>
<comment type="caution">
    <text evidence="1">The sequence shown here is derived from an EMBL/GenBank/DDBJ whole genome shotgun (WGS) entry which is preliminary data.</text>
</comment>
<organism evidence="1 2">
    <name type="scientific">Trifolium medium</name>
    <dbReference type="NCBI Taxonomy" id="97028"/>
    <lineage>
        <taxon>Eukaryota</taxon>
        <taxon>Viridiplantae</taxon>
        <taxon>Streptophyta</taxon>
        <taxon>Embryophyta</taxon>
        <taxon>Tracheophyta</taxon>
        <taxon>Spermatophyta</taxon>
        <taxon>Magnoliopsida</taxon>
        <taxon>eudicotyledons</taxon>
        <taxon>Gunneridae</taxon>
        <taxon>Pentapetalae</taxon>
        <taxon>rosids</taxon>
        <taxon>fabids</taxon>
        <taxon>Fabales</taxon>
        <taxon>Fabaceae</taxon>
        <taxon>Papilionoideae</taxon>
        <taxon>50 kb inversion clade</taxon>
        <taxon>NPAAA clade</taxon>
        <taxon>Hologalegina</taxon>
        <taxon>IRL clade</taxon>
        <taxon>Trifolieae</taxon>
        <taxon>Trifolium</taxon>
    </lineage>
</organism>
<dbReference type="Proteomes" id="UP000265520">
    <property type="component" value="Unassembled WGS sequence"/>
</dbReference>
<dbReference type="AlphaFoldDB" id="A0A392TZW3"/>
<feature type="non-terminal residue" evidence="1">
    <location>
        <position position="63"/>
    </location>
</feature>
<evidence type="ECO:0000313" key="1">
    <source>
        <dbReference type="EMBL" id="MCI66609.1"/>
    </source>
</evidence>
<protein>
    <submittedName>
        <fullName evidence="1">Uncharacterized protein</fullName>
    </submittedName>
</protein>
<keyword evidence="2" id="KW-1185">Reference proteome</keyword>
<accession>A0A392TZW3</accession>